<dbReference type="Proteomes" id="UP001344658">
    <property type="component" value="Unassembled WGS sequence"/>
</dbReference>
<dbReference type="EMBL" id="JAZEWV010000002">
    <property type="protein sequence ID" value="MEE4540991.1"/>
    <property type="molecule type" value="Genomic_DNA"/>
</dbReference>
<protein>
    <recommendedName>
        <fullName evidence="3">DUF3168 domain-containing protein</fullName>
    </recommendedName>
</protein>
<organism evidence="1 2">
    <name type="scientific">Actinacidiphila polyblastidii</name>
    <dbReference type="NCBI Taxonomy" id="3110430"/>
    <lineage>
        <taxon>Bacteria</taxon>
        <taxon>Bacillati</taxon>
        <taxon>Actinomycetota</taxon>
        <taxon>Actinomycetes</taxon>
        <taxon>Kitasatosporales</taxon>
        <taxon>Streptomycetaceae</taxon>
        <taxon>Actinacidiphila</taxon>
    </lineage>
</organism>
<dbReference type="RefSeq" id="WP_330792885.1">
    <property type="nucleotide sequence ID" value="NZ_JAZEWV010000002.1"/>
</dbReference>
<name>A0ABU7P5B4_9ACTN</name>
<proteinExistence type="predicted"/>
<evidence type="ECO:0008006" key="3">
    <source>
        <dbReference type="Google" id="ProtNLM"/>
    </source>
</evidence>
<evidence type="ECO:0000313" key="1">
    <source>
        <dbReference type="EMBL" id="MEE4540991.1"/>
    </source>
</evidence>
<accession>A0ABU7P5B4</accession>
<evidence type="ECO:0000313" key="2">
    <source>
        <dbReference type="Proteomes" id="UP001344658"/>
    </source>
</evidence>
<comment type="caution">
    <text evidence="1">The sequence shown here is derived from an EMBL/GenBank/DDBJ whole genome shotgun (WGS) entry which is preliminary data.</text>
</comment>
<keyword evidence="2" id="KW-1185">Reference proteome</keyword>
<reference evidence="1 2" key="1">
    <citation type="submission" date="2023-12" db="EMBL/GenBank/DDBJ databases">
        <title>Streptomyces sp. V4-01.</title>
        <authorList>
            <person name="Somphong A."/>
            <person name="Phongsopitanun W."/>
        </authorList>
    </citation>
    <scope>NUCLEOTIDE SEQUENCE [LARGE SCALE GENOMIC DNA]</scope>
    <source>
        <strain evidence="1 2">V4-01</strain>
    </source>
</reference>
<gene>
    <name evidence="1" type="ORF">V2S66_03285</name>
</gene>
<sequence>MALPDVEALIVHYLTGAVDGLYVCTVRPDGTAFTALLPLAQITRVGGPRTIPTWNGRYVAEDARVSVDVYATSREAANASVGTVRLALESLRGRVTQQGTVSRTWEETGPTARPEEPNTNVVRIGWTAGLTIRST</sequence>